<comment type="similarity">
    <text evidence="1">Belongs to the DCK/DGK family.</text>
</comment>
<keyword evidence="5 7" id="KW-0067">ATP-binding</keyword>
<dbReference type="PIRSF" id="PIRSF000705">
    <property type="entry name" value="DNK"/>
    <property type="match status" value="1"/>
</dbReference>
<dbReference type="GO" id="GO:0005524">
    <property type="term" value="F:ATP binding"/>
    <property type="evidence" value="ECO:0007669"/>
    <property type="project" value="UniProtKB-KW"/>
</dbReference>
<dbReference type="GO" id="GO:0019136">
    <property type="term" value="F:deoxynucleoside kinase activity"/>
    <property type="evidence" value="ECO:0007669"/>
    <property type="project" value="InterPro"/>
</dbReference>
<dbReference type="GO" id="GO:0005737">
    <property type="term" value="C:cytoplasm"/>
    <property type="evidence" value="ECO:0007669"/>
    <property type="project" value="TreeGrafter"/>
</dbReference>
<dbReference type="RefSeq" id="WP_111273369.1">
    <property type="nucleotide sequence ID" value="NZ_QKWW01000100.1"/>
</dbReference>
<dbReference type="SUPFAM" id="SSF52540">
    <property type="entry name" value="P-loop containing nucleoside triphosphate hydrolases"/>
    <property type="match status" value="1"/>
</dbReference>
<gene>
    <name evidence="9" type="ORF">DN757_27595</name>
</gene>
<dbReference type="PANTHER" id="PTHR10513">
    <property type="entry name" value="DEOXYNUCLEOSIDE KINASE"/>
    <property type="match status" value="1"/>
</dbReference>
<dbReference type="CDD" id="cd01673">
    <property type="entry name" value="dNK"/>
    <property type="match status" value="1"/>
</dbReference>
<feature type="binding site" evidence="7">
    <location>
        <begin position="138"/>
        <end position="142"/>
    </location>
    <ligand>
        <name>ATP</name>
        <dbReference type="ChEBI" id="CHEBI:30616"/>
    </ligand>
</feature>
<sequence length="207" mass="24225">MKSAPFIAVEGPIGAGKTTLATMLSQELNLPLVKEIVEENPFLASFYQNIDEWSFQLEMFFLCNRFKQLEDTDAHYIQQNSPVISDYHIYKNMIFAERTLKGTKRDKYRQIYHLLTDDLPKPNLVIYIEAELDTLMYRINKRGRSFEQNMDPAYMKQLIADYKTGMNDLAKGENPPVILKINAEQLDFVQHPEHFRQIVNQVKELMI</sequence>
<evidence type="ECO:0000256" key="2">
    <source>
        <dbReference type="ARBA" id="ARBA00022679"/>
    </source>
</evidence>
<dbReference type="Gene3D" id="3.40.50.300">
    <property type="entry name" value="P-loop containing nucleotide triphosphate hydrolases"/>
    <property type="match status" value="1"/>
</dbReference>
<dbReference type="FunFam" id="3.40.50.300:FF:000659">
    <property type="entry name" value="Deoxyguanosine kinase"/>
    <property type="match status" value="1"/>
</dbReference>
<keyword evidence="4 9" id="KW-0418">Kinase</keyword>
<evidence type="ECO:0000256" key="6">
    <source>
        <dbReference type="PIRSR" id="PIRSR000705-1"/>
    </source>
</evidence>
<comment type="caution">
    <text evidence="9">The sequence shown here is derived from an EMBL/GenBank/DDBJ whole genome shotgun (WGS) entry which is preliminary data.</text>
</comment>
<organism evidence="9 10">
    <name type="scientific">Paenibacillus silvae</name>
    <dbReference type="NCBI Taxonomy" id="1325358"/>
    <lineage>
        <taxon>Bacteria</taxon>
        <taxon>Bacillati</taxon>
        <taxon>Bacillota</taxon>
        <taxon>Bacilli</taxon>
        <taxon>Bacillales</taxon>
        <taxon>Paenibacillaceae</taxon>
        <taxon>Paenibacillus</taxon>
    </lineage>
</organism>
<name>A0A2W6NBQ5_9BACL</name>
<evidence type="ECO:0000256" key="5">
    <source>
        <dbReference type="ARBA" id="ARBA00022840"/>
    </source>
</evidence>
<dbReference type="InterPro" id="IPR050566">
    <property type="entry name" value="Deoxyribonucleoside_kinase"/>
</dbReference>
<dbReference type="InterPro" id="IPR027417">
    <property type="entry name" value="P-loop_NTPase"/>
</dbReference>
<protein>
    <submittedName>
        <fullName evidence="9">Deoxynucleoside kinase</fullName>
    </submittedName>
</protein>
<proteinExistence type="inferred from homology"/>
<keyword evidence="2" id="KW-0808">Transferase</keyword>
<dbReference type="Proteomes" id="UP000249204">
    <property type="component" value="Unassembled WGS sequence"/>
</dbReference>
<dbReference type="InterPro" id="IPR002624">
    <property type="entry name" value="DCK/DGK"/>
</dbReference>
<dbReference type="EMBL" id="QKWW01000100">
    <property type="protein sequence ID" value="PZT52408.1"/>
    <property type="molecule type" value="Genomic_DNA"/>
</dbReference>
<feature type="binding site" evidence="7">
    <location>
        <begin position="11"/>
        <end position="19"/>
    </location>
    <ligand>
        <name>ATP</name>
        <dbReference type="ChEBI" id="CHEBI:30616"/>
    </ligand>
</feature>
<dbReference type="PANTHER" id="PTHR10513:SF46">
    <property type="entry name" value="DEOXYGUANOSINE KINASE"/>
    <property type="match status" value="1"/>
</dbReference>
<reference evidence="9 10" key="1">
    <citation type="submission" date="2018-06" db="EMBL/GenBank/DDBJ databases">
        <title>Isolation of heavy metals resistant Paenibacillus silvae NC2 from Gold-Copper mine in ZiJin, China.</title>
        <authorList>
            <person name="Xu J."/>
            <person name="Mazhar H.S."/>
            <person name="Rensing C."/>
        </authorList>
    </citation>
    <scope>NUCLEOTIDE SEQUENCE [LARGE SCALE GENOMIC DNA]</scope>
    <source>
        <strain evidence="9 10">NC2</strain>
    </source>
</reference>
<evidence type="ECO:0000256" key="1">
    <source>
        <dbReference type="ARBA" id="ARBA00007420"/>
    </source>
</evidence>
<evidence type="ECO:0000256" key="3">
    <source>
        <dbReference type="ARBA" id="ARBA00022741"/>
    </source>
</evidence>
<evidence type="ECO:0000256" key="7">
    <source>
        <dbReference type="PIRSR" id="PIRSR000705-3"/>
    </source>
</evidence>
<evidence type="ECO:0000259" key="8">
    <source>
        <dbReference type="Pfam" id="PF01712"/>
    </source>
</evidence>
<feature type="active site" description="Proton acceptor" evidence="6">
    <location>
        <position position="86"/>
    </location>
</feature>
<feature type="domain" description="Deoxynucleoside kinase" evidence="8">
    <location>
        <begin position="7"/>
        <end position="205"/>
    </location>
</feature>
<dbReference type="InterPro" id="IPR031314">
    <property type="entry name" value="DNK_dom"/>
</dbReference>
<dbReference type="Pfam" id="PF01712">
    <property type="entry name" value="dNK"/>
    <property type="match status" value="1"/>
</dbReference>
<evidence type="ECO:0000313" key="10">
    <source>
        <dbReference type="Proteomes" id="UP000249204"/>
    </source>
</evidence>
<evidence type="ECO:0000313" key="9">
    <source>
        <dbReference type="EMBL" id="PZT52408.1"/>
    </source>
</evidence>
<keyword evidence="3 7" id="KW-0547">Nucleotide-binding</keyword>
<dbReference type="AlphaFoldDB" id="A0A2W6NBQ5"/>
<evidence type="ECO:0000256" key="4">
    <source>
        <dbReference type="ARBA" id="ARBA00022777"/>
    </source>
</evidence>
<feature type="binding site" evidence="7">
    <location>
        <begin position="186"/>
        <end position="188"/>
    </location>
    <ligand>
        <name>ATP</name>
        <dbReference type="ChEBI" id="CHEBI:30616"/>
    </ligand>
</feature>
<accession>A0A2W6NBQ5</accession>